<evidence type="ECO:0000256" key="1">
    <source>
        <dbReference type="SAM" id="MobiDB-lite"/>
    </source>
</evidence>
<gene>
    <name evidence="3" type="ORF">GCM10011578_050460</name>
</gene>
<keyword evidence="4" id="KW-1185">Reference proteome</keyword>
<dbReference type="AlphaFoldDB" id="A0A917XFI5"/>
<feature type="signal peptide" evidence="2">
    <location>
        <begin position="1"/>
        <end position="38"/>
    </location>
</feature>
<feature type="chain" id="PRO_5036735952" evidence="2">
    <location>
        <begin position="39"/>
        <end position="540"/>
    </location>
</feature>
<keyword evidence="2" id="KW-0732">Signal</keyword>
<dbReference type="Proteomes" id="UP000653411">
    <property type="component" value="Unassembled WGS sequence"/>
</dbReference>
<evidence type="ECO:0000256" key="2">
    <source>
        <dbReference type="SAM" id="SignalP"/>
    </source>
</evidence>
<sequence length="540" mass="55622">MSMFNVAENRRSVGTHRLPFLVLSTAVVTVAAAGGAFAAPVSATPPPPIANTQDPSAGADFVGSPAAARPLPPKPVMRPQVSGVHGDSGNTKVYDGPAPLGTDLQVTSMAGTGGPILPFPLPDGRMTAIQLNASDVSVQAISAVDPTTMAVLASWTAPEGQKLNGYMYQRADGAILATSKQGHVYVLQRTDTAQKTVITLKRDIDLASMGVLDPSETLHSAAFDADGGIWFVTGAVTGASAQTATTTTVGHIDEDGGARVVHLKDQVVENGFAVKNTTAYIVTGPAGAADHANAEGHMYAFGPGGGKSPRILWQQAYDSGSATKPGGLSRGSGSTPTLLGSQYVAITDNADQQSNILVYRQKAARGGGSQLVCSVPLGAKNVNSSNDNGMIGYVANGVASLVAQNTYNQPVIDPSTGINGSWNDESVMTGGMQRVDVTPDGRCVTKWNNPVQMRGVPAMSTSTGLVYGSAVDPKLAAEGTYVWYTEAIDFRTGKTVWKKRVGAGGTYNDIGMVVGLGKDGTLYSPVLGGVVSVKDGAAKR</sequence>
<accession>A0A917XFI5</accession>
<feature type="region of interest" description="Disordered" evidence="1">
    <location>
        <begin position="63"/>
        <end position="91"/>
    </location>
</feature>
<reference evidence="3" key="2">
    <citation type="submission" date="2020-09" db="EMBL/GenBank/DDBJ databases">
        <authorList>
            <person name="Sun Q."/>
            <person name="Zhou Y."/>
        </authorList>
    </citation>
    <scope>NUCLEOTIDE SEQUENCE</scope>
    <source>
        <strain evidence="3">CGMCC 4.7110</strain>
    </source>
</reference>
<dbReference type="RefSeq" id="WP_189265085.1">
    <property type="nucleotide sequence ID" value="NZ_BMML01000011.1"/>
</dbReference>
<dbReference type="EMBL" id="BMML01000011">
    <property type="protein sequence ID" value="GGN20162.1"/>
    <property type="molecule type" value="Genomic_DNA"/>
</dbReference>
<reference evidence="3" key="1">
    <citation type="journal article" date="2014" name="Int. J. Syst. Evol. Microbiol.">
        <title>Complete genome sequence of Corynebacterium casei LMG S-19264T (=DSM 44701T), isolated from a smear-ripened cheese.</title>
        <authorList>
            <consortium name="US DOE Joint Genome Institute (JGI-PGF)"/>
            <person name="Walter F."/>
            <person name="Albersmeier A."/>
            <person name="Kalinowski J."/>
            <person name="Ruckert C."/>
        </authorList>
    </citation>
    <scope>NUCLEOTIDE SEQUENCE</scope>
    <source>
        <strain evidence="3">CGMCC 4.7110</strain>
    </source>
</reference>
<proteinExistence type="predicted"/>
<protein>
    <submittedName>
        <fullName evidence="3">Uncharacterized protein</fullName>
    </submittedName>
</protein>
<evidence type="ECO:0000313" key="3">
    <source>
        <dbReference type="EMBL" id="GGN20162.1"/>
    </source>
</evidence>
<organism evidence="3 4">
    <name type="scientific">Streptomyces fuscichromogenes</name>
    <dbReference type="NCBI Taxonomy" id="1324013"/>
    <lineage>
        <taxon>Bacteria</taxon>
        <taxon>Bacillati</taxon>
        <taxon>Actinomycetota</taxon>
        <taxon>Actinomycetes</taxon>
        <taxon>Kitasatosporales</taxon>
        <taxon>Streptomycetaceae</taxon>
        <taxon>Streptomyces</taxon>
    </lineage>
</organism>
<comment type="caution">
    <text evidence="3">The sequence shown here is derived from an EMBL/GenBank/DDBJ whole genome shotgun (WGS) entry which is preliminary data.</text>
</comment>
<dbReference type="SUPFAM" id="SSF63825">
    <property type="entry name" value="YWTD domain"/>
    <property type="match status" value="1"/>
</dbReference>
<evidence type="ECO:0000313" key="4">
    <source>
        <dbReference type="Proteomes" id="UP000653411"/>
    </source>
</evidence>
<name>A0A917XFI5_9ACTN</name>